<keyword evidence="3 7" id="KW-0812">Transmembrane</keyword>
<comment type="similarity">
    <text evidence="2">Belongs to the TMEM255 family.</text>
</comment>
<dbReference type="GO" id="GO:0016020">
    <property type="term" value="C:membrane"/>
    <property type="evidence" value="ECO:0007669"/>
    <property type="project" value="UniProtKB-SubCell"/>
</dbReference>
<dbReference type="Proteomes" id="UP000694621">
    <property type="component" value="Unplaced"/>
</dbReference>
<dbReference type="Pfam" id="PF14967">
    <property type="entry name" value="FAM70"/>
    <property type="match status" value="1"/>
</dbReference>
<dbReference type="OMA" id="SHYYEFT"/>
<sequence length="350" mass="37949">MQQQPVAVQPAADSPDPAEQYTKRRRTALWCTVALLVLSIIVLVIGLLSATRTGNVTVAGYYPGIILSFGTFLGIVGLNVVENRRPMLVASIIFVSLGVISCFFCAIIDGIIAAEFIDRRPLMEGRCQFYASGTGYAYDNYYTEVTCQSFNEQCNLKVKSNTCYCCDLYSCGSPEYHAHYFEFTGVSSCFDVVHLHRLLWSSVVLNVLGVFLGIVTAAILGAYKDMAPAVQTQMSPSPAPPPHILYNPTQHMVTYAGFCPSGQALPAYPNYPMPMQHLNSYPAAGPSQPSPEVAVSPSDELQPQDQSSGNPSVTTQSTSQDPSGYRITPNAPSLYGHSLGPFEKPPPYAC</sequence>
<dbReference type="AlphaFoldDB" id="A0A8B9JQ50"/>
<evidence type="ECO:0000256" key="1">
    <source>
        <dbReference type="ARBA" id="ARBA00004141"/>
    </source>
</evidence>
<evidence type="ECO:0000313" key="8">
    <source>
        <dbReference type="Ensembl" id="ENSAMXP00005025000.1"/>
    </source>
</evidence>
<reference evidence="8" key="1">
    <citation type="submission" date="2025-08" db="UniProtKB">
        <authorList>
            <consortium name="Ensembl"/>
        </authorList>
    </citation>
    <scope>IDENTIFICATION</scope>
</reference>
<keyword evidence="4 7" id="KW-1133">Transmembrane helix</keyword>
<evidence type="ECO:0008006" key="10">
    <source>
        <dbReference type="Google" id="ProtNLM"/>
    </source>
</evidence>
<name>A0A8B9JQ50_ASTMX</name>
<evidence type="ECO:0000256" key="6">
    <source>
        <dbReference type="SAM" id="MobiDB-lite"/>
    </source>
</evidence>
<feature type="transmembrane region" description="Helical" evidence="7">
    <location>
        <begin position="60"/>
        <end position="81"/>
    </location>
</feature>
<evidence type="ECO:0000256" key="2">
    <source>
        <dbReference type="ARBA" id="ARBA00007903"/>
    </source>
</evidence>
<dbReference type="PANTHER" id="PTHR33721:SF3">
    <property type="entry name" value="TRANSMEMBRANE PROTEIN 255B"/>
    <property type="match status" value="1"/>
</dbReference>
<accession>A0A8B9JQ50</accession>
<evidence type="ECO:0000256" key="3">
    <source>
        <dbReference type="ARBA" id="ARBA00022692"/>
    </source>
</evidence>
<dbReference type="PANTHER" id="PTHR33721">
    <property type="entry name" value="TRANSMEMBRANE PROTEIN 255B-LIKE"/>
    <property type="match status" value="1"/>
</dbReference>
<feature type="region of interest" description="Disordered" evidence="6">
    <location>
        <begin position="279"/>
        <end position="350"/>
    </location>
</feature>
<protein>
    <recommendedName>
        <fullName evidence="10">Transmembrane protein 255B</fullName>
    </recommendedName>
</protein>
<dbReference type="InterPro" id="IPR028014">
    <property type="entry name" value="TMEM255"/>
</dbReference>
<evidence type="ECO:0000256" key="5">
    <source>
        <dbReference type="ARBA" id="ARBA00023136"/>
    </source>
</evidence>
<comment type="subcellular location">
    <subcellularLocation>
        <location evidence="1">Membrane</location>
        <topology evidence="1">Multi-pass membrane protein</topology>
    </subcellularLocation>
</comment>
<dbReference type="Ensembl" id="ENSAMXT00005027571.1">
    <property type="protein sequence ID" value="ENSAMXP00005025000.1"/>
    <property type="gene ID" value="ENSAMXG00005012677.1"/>
</dbReference>
<feature type="transmembrane region" description="Helical" evidence="7">
    <location>
        <begin position="198"/>
        <end position="223"/>
    </location>
</feature>
<feature type="transmembrane region" description="Helical" evidence="7">
    <location>
        <begin position="88"/>
        <end position="114"/>
    </location>
</feature>
<keyword evidence="5 7" id="KW-0472">Membrane</keyword>
<evidence type="ECO:0000256" key="7">
    <source>
        <dbReference type="SAM" id="Phobius"/>
    </source>
</evidence>
<evidence type="ECO:0000313" key="9">
    <source>
        <dbReference type="Proteomes" id="UP000694621"/>
    </source>
</evidence>
<feature type="compositionally biased region" description="Polar residues" evidence="6">
    <location>
        <begin position="299"/>
        <end position="322"/>
    </location>
</feature>
<organism evidence="8 9">
    <name type="scientific">Astyanax mexicanus</name>
    <name type="common">Blind cave fish</name>
    <name type="synonym">Astyanax fasciatus mexicanus</name>
    <dbReference type="NCBI Taxonomy" id="7994"/>
    <lineage>
        <taxon>Eukaryota</taxon>
        <taxon>Metazoa</taxon>
        <taxon>Chordata</taxon>
        <taxon>Craniata</taxon>
        <taxon>Vertebrata</taxon>
        <taxon>Euteleostomi</taxon>
        <taxon>Actinopterygii</taxon>
        <taxon>Neopterygii</taxon>
        <taxon>Teleostei</taxon>
        <taxon>Ostariophysi</taxon>
        <taxon>Characiformes</taxon>
        <taxon>Characoidei</taxon>
        <taxon>Acestrorhamphidae</taxon>
        <taxon>Acestrorhamphinae</taxon>
        <taxon>Astyanax</taxon>
    </lineage>
</organism>
<proteinExistence type="inferred from homology"/>
<feature type="transmembrane region" description="Helical" evidence="7">
    <location>
        <begin position="28"/>
        <end position="48"/>
    </location>
</feature>
<evidence type="ECO:0000256" key="4">
    <source>
        <dbReference type="ARBA" id="ARBA00022989"/>
    </source>
</evidence>